<dbReference type="CDD" id="cd00037">
    <property type="entry name" value="CLECT"/>
    <property type="match status" value="1"/>
</dbReference>
<organism evidence="4 5">
    <name type="scientific">Acanthaster planci</name>
    <name type="common">Crown-of-thorns starfish</name>
    <dbReference type="NCBI Taxonomy" id="133434"/>
    <lineage>
        <taxon>Eukaryota</taxon>
        <taxon>Metazoa</taxon>
        <taxon>Echinodermata</taxon>
        <taxon>Eleutherozoa</taxon>
        <taxon>Asterozoa</taxon>
        <taxon>Asteroidea</taxon>
        <taxon>Valvatacea</taxon>
        <taxon>Valvatida</taxon>
        <taxon>Acanthasteridae</taxon>
        <taxon>Acanthaster</taxon>
    </lineage>
</organism>
<dbReference type="SUPFAM" id="SSF57414">
    <property type="entry name" value="Hairpin loop containing domain-like"/>
    <property type="match status" value="1"/>
</dbReference>
<keyword evidence="4" id="KW-1185">Reference proteome</keyword>
<keyword evidence="1" id="KW-0732">Signal</keyword>
<dbReference type="SUPFAM" id="SSF56436">
    <property type="entry name" value="C-type lectin-like"/>
    <property type="match status" value="1"/>
</dbReference>
<protein>
    <submittedName>
        <fullName evidence="5">Perlucin-like protein</fullName>
    </submittedName>
</protein>
<dbReference type="Gene3D" id="3.10.100.10">
    <property type="entry name" value="Mannose-Binding Protein A, subunit A"/>
    <property type="match status" value="1"/>
</dbReference>
<dbReference type="InterPro" id="IPR016186">
    <property type="entry name" value="C-type_lectin-like/link_sf"/>
</dbReference>
<dbReference type="InterPro" id="IPR016187">
    <property type="entry name" value="CTDL_fold"/>
</dbReference>
<dbReference type="OrthoDB" id="6337382at2759"/>
<accession>A0A8B7YDU6</accession>
<dbReference type="Proteomes" id="UP000694845">
    <property type="component" value="Unplaced"/>
</dbReference>
<feature type="domain" description="C-type lectin" evidence="2">
    <location>
        <begin position="41"/>
        <end position="161"/>
    </location>
</feature>
<dbReference type="KEGG" id="aplc:110979340"/>
<dbReference type="InterPro" id="IPR003609">
    <property type="entry name" value="Pan_app"/>
</dbReference>
<evidence type="ECO:0000259" key="3">
    <source>
        <dbReference type="PROSITE" id="PS50948"/>
    </source>
</evidence>
<dbReference type="InterPro" id="IPR001304">
    <property type="entry name" value="C-type_lectin-like"/>
</dbReference>
<dbReference type="PANTHER" id="PTHR22801">
    <property type="entry name" value="LITHOSTATHINE"/>
    <property type="match status" value="1"/>
</dbReference>
<dbReference type="AlphaFoldDB" id="A0A8B7YDU6"/>
<gene>
    <name evidence="5" type="primary">LOC110979340</name>
</gene>
<proteinExistence type="predicted"/>
<dbReference type="Pfam" id="PF00024">
    <property type="entry name" value="PAN_1"/>
    <property type="match status" value="1"/>
</dbReference>
<dbReference type="Pfam" id="PF00059">
    <property type="entry name" value="Lectin_C"/>
    <property type="match status" value="1"/>
</dbReference>
<dbReference type="RefSeq" id="XP_022090742.1">
    <property type="nucleotide sequence ID" value="XM_022235050.1"/>
</dbReference>
<dbReference type="GeneID" id="110979340"/>
<dbReference type="PROSITE" id="PS50948">
    <property type="entry name" value="PAN"/>
    <property type="match status" value="1"/>
</dbReference>
<evidence type="ECO:0000313" key="4">
    <source>
        <dbReference type="Proteomes" id="UP000694845"/>
    </source>
</evidence>
<name>A0A8B7YDU6_ACAPL</name>
<evidence type="ECO:0000313" key="5">
    <source>
        <dbReference type="RefSeq" id="XP_022090742.1"/>
    </source>
</evidence>
<dbReference type="PROSITE" id="PS50041">
    <property type="entry name" value="C_TYPE_LECTIN_2"/>
    <property type="match status" value="1"/>
</dbReference>
<feature type="chain" id="PRO_5034079867" evidence="1">
    <location>
        <begin position="23"/>
        <end position="257"/>
    </location>
</feature>
<dbReference type="PANTHER" id="PTHR22801:SF63">
    <property type="entry name" value="C-TYPE LECTIN DOMAIN-CONTAINING PROTEIN"/>
    <property type="match status" value="1"/>
</dbReference>
<reference evidence="5" key="1">
    <citation type="submission" date="2025-08" db="UniProtKB">
        <authorList>
            <consortium name="RefSeq"/>
        </authorList>
    </citation>
    <scope>IDENTIFICATION</scope>
</reference>
<evidence type="ECO:0000259" key="2">
    <source>
        <dbReference type="PROSITE" id="PS50041"/>
    </source>
</evidence>
<feature type="domain" description="Apple" evidence="3">
    <location>
        <begin position="172"/>
        <end position="255"/>
    </location>
</feature>
<dbReference type="SMART" id="SM00034">
    <property type="entry name" value="CLECT"/>
    <property type="match status" value="1"/>
</dbReference>
<evidence type="ECO:0000256" key="1">
    <source>
        <dbReference type="SAM" id="SignalP"/>
    </source>
</evidence>
<dbReference type="InterPro" id="IPR050801">
    <property type="entry name" value="Ca-Dep_Lectins_ImmuneDev"/>
</dbReference>
<sequence length="257" mass="28967">MKKIYRVIAAVILSSVVTAVVGTDTCSSSATAACPPSWQPWGNSCYRFTEEKANWNQSKLACQTMGGKMAVPYSREENEFMIKMAQRGNIPLFWIGCTNTKGEGTWVCEGQGAGEPFFDWMPNRPNKNHKKIKCFIANTTYKGTGDQNDIRCCRRKRALCTFPPCTQAHHYCFATDNSRQLLKNSCLLNHVIREFMTRSNLKCASACIQEPVCRSFNIRHNDTGQKVCQLNNATRRDDPAQFQDVASFCLYAHECGN</sequence>
<feature type="signal peptide" evidence="1">
    <location>
        <begin position="1"/>
        <end position="22"/>
    </location>
</feature>
<dbReference type="OMA" id="RYVICER"/>